<keyword evidence="1" id="KW-1133">Transmembrane helix</keyword>
<organism evidence="2 3">
    <name type="scientific">Comamonas thiooxydans</name>
    <dbReference type="NCBI Taxonomy" id="363952"/>
    <lineage>
        <taxon>Bacteria</taxon>
        <taxon>Pseudomonadati</taxon>
        <taxon>Pseudomonadota</taxon>
        <taxon>Betaproteobacteria</taxon>
        <taxon>Burkholderiales</taxon>
        <taxon>Comamonadaceae</taxon>
        <taxon>Comamonas</taxon>
    </lineage>
</organism>
<evidence type="ECO:0000313" key="3">
    <source>
        <dbReference type="Proteomes" id="UP000029549"/>
    </source>
</evidence>
<comment type="caution">
    <text evidence="2">The sequence shown here is derived from an EMBL/GenBank/DDBJ whole genome shotgun (WGS) entry which is preliminary data.</text>
</comment>
<sequence>MPFLGSLGGLLIGLVGGIIGRALAALGIAFVTYYGVSEALDFLKNLVIQHLHMLPPDMLAIFGVLQVGRCLTIMFSCMFANMLINGLTGGTTLKKMIFN</sequence>
<evidence type="ECO:0008006" key="4">
    <source>
        <dbReference type="Google" id="ProtNLM"/>
    </source>
</evidence>
<feature type="transmembrane region" description="Helical" evidence="1">
    <location>
        <begin position="59"/>
        <end position="84"/>
    </location>
</feature>
<dbReference type="InterPro" id="IPR019670">
    <property type="entry name" value="DUF2523"/>
</dbReference>
<dbReference type="AlphaFoldDB" id="A0A0E3C2D0"/>
<accession>A0A0E3C2D0</accession>
<evidence type="ECO:0000313" key="2">
    <source>
        <dbReference type="EMBL" id="KGH12955.1"/>
    </source>
</evidence>
<protein>
    <recommendedName>
        <fullName evidence="4">DUF2523 domain-containing protein</fullName>
    </recommendedName>
</protein>
<name>A0A0E3C2D0_9BURK</name>
<dbReference type="RefSeq" id="WP_034390228.1">
    <property type="nucleotide sequence ID" value="NZ_AWTM01000067.1"/>
</dbReference>
<proteinExistence type="predicted"/>
<dbReference type="EMBL" id="AWTP01000103">
    <property type="protein sequence ID" value="KGH12955.1"/>
    <property type="molecule type" value="Genomic_DNA"/>
</dbReference>
<reference evidence="2 3" key="1">
    <citation type="submission" date="2013-09" db="EMBL/GenBank/DDBJ databases">
        <title>High correlation between genotypes and phenotypes of environmental bacteria Comamonas testosteroni strains.</title>
        <authorList>
            <person name="Liu L."/>
            <person name="Zhu W."/>
            <person name="Xia X."/>
            <person name="Xu B."/>
            <person name="Luo M."/>
            <person name="Wang G."/>
        </authorList>
    </citation>
    <scope>NUCLEOTIDE SEQUENCE [LARGE SCALE GENOMIC DNA]</scope>
    <source>
        <strain evidence="2 3">DF2</strain>
    </source>
</reference>
<keyword evidence="1" id="KW-0812">Transmembrane</keyword>
<evidence type="ECO:0000256" key="1">
    <source>
        <dbReference type="SAM" id="Phobius"/>
    </source>
</evidence>
<keyword evidence="3" id="KW-1185">Reference proteome</keyword>
<gene>
    <name evidence="2" type="ORF">P608_09955</name>
</gene>
<dbReference type="Proteomes" id="UP000029549">
    <property type="component" value="Unassembled WGS sequence"/>
</dbReference>
<dbReference type="Pfam" id="PF10734">
    <property type="entry name" value="DUF2523"/>
    <property type="match status" value="1"/>
</dbReference>
<keyword evidence="1" id="KW-0472">Membrane</keyword>